<dbReference type="InterPro" id="IPR020845">
    <property type="entry name" value="AMP-binding_CS"/>
</dbReference>
<feature type="compositionally biased region" description="Low complexity" evidence="3">
    <location>
        <begin position="231"/>
        <end position="248"/>
    </location>
</feature>
<protein>
    <submittedName>
        <fullName evidence="5">AMP-binding protein</fullName>
    </submittedName>
</protein>
<evidence type="ECO:0000256" key="2">
    <source>
        <dbReference type="ARBA" id="ARBA00022840"/>
    </source>
</evidence>
<proteinExistence type="predicted"/>
<gene>
    <name evidence="5" type="ORF">ACFPIH_36575</name>
</gene>
<evidence type="ECO:0000259" key="4">
    <source>
        <dbReference type="Pfam" id="PF00501"/>
    </source>
</evidence>
<keyword evidence="6" id="KW-1185">Reference proteome</keyword>
<keyword evidence="1" id="KW-0547">Nucleotide-binding</keyword>
<dbReference type="Pfam" id="PF00501">
    <property type="entry name" value="AMP-binding"/>
    <property type="match status" value="1"/>
</dbReference>
<keyword evidence="2" id="KW-0067">ATP-binding</keyword>
<feature type="region of interest" description="Disordered" evidence="3">
    <location>
        <begin position="181"/>
        <end position="258"/>
    </location>
</feature>
<evidence type="ECO:0000313" key="6">
    <source>
        <dbReference type="Proteomes" id="UP001595839"/>
    </source>
</evidence>
<comment type="caution">
    <text evidence="5">The sequence shown here is derived from an EMBL/GenBank/DDBJ whole genome shotgun (WGS) entry which is preliminary data.</text>
</comment>
<dbReference type="Gene3D" id="3.40.50.12780">
    <property type="entry name" value="N-terminal domain of ligase-like"/>
    <property type="match status" value="1"/>
</dbReference>
<dbReference type="EMBL" id="JBHSFK010000030">
    <property type="protein sequence ID" value="MFC4504953.1"/>
    <property type="molecule type" value="Genomic_DNA"/>
</dbReference>
<dbReference type="SUPFAM" id="SSF56801">
    <property type="entry name" value="Acetyl-CoA synthetase-like"/>
    <property type="match status" value="1"/>
</dbReference>
<name>A0ABV9AYD8_9ACTN</name>
<sequence>MSSGAAVEFVEHVVVVDDAAAGANGNALTLEHVRQQGLADDRFDFDTSWRTVLPDDVLTLIYTSGTTGTPKGVEITHANLLAQASGVAQVLDFRFGDRITSYLPPAHIADRFTGLYARALFGVQVTVVHDIKRIAQALLDCRPTIWVAVPRIWNRLKQAVEHAVADESDETRRRTVEQAIATGTRRTRSIQARNGSTRPSGTPTKVAPWQSCGLPRPARSASPRARRDATRWTSSSPPSSRATCPRSPGSTSPPAFPSRWNEGHVTWPLVQQVPTTYGVWFPASRWNRRSLSSAV</sequence>
<reference evidence="6" key="1">
    <citation type="journal article" date="2019" name="Int. J. Syst. Evol. Microbiol.">
        <title>The Global Catalogue of Microorganisms (GCM) 10K type strain sequencing project: providing services to taxonomists for standard genome sequencing and annotation.</title>
        <authorList>
            <consortium name="The Broad Institute Genomics Platform"/>
            <consortium name="The Broad Institute Genome Sequencing Center for Infectious Disease"/>
            <person name="Wu L."/>
            <person name="Ma J."/>
        </authorList>
    </citation>
    <scope>NUCLEOTIDE SEQUENCE [LARGE SCALE GENOMIC DNA]</scope>
    <source>
        <strain evidence="6">CGMCC 4.7177</strain>
    </source>
</reference>
<feature type="domain" description="AMP-dependent synthetase/ligase" evidence="4">
    <location>
        <begin position="12"/>
        <end position="165"/>
    </location>
</feature>
<evidence type="ECO:0000313" key="5">
    <source>
        <dbReference type="EMBL" id="MFC4504953.1"/>
    </source>
</evidence>
<dbReference type="PANTHER" id="PTHR43272:SF33">
    <property type="entry name" value="AMP-BINDING DOMAIN-CONTAINING PROTEIN-RELATED"/>
    <property type="match status" value="1"/>
</dbReference>
<organism evidence="5 6">
    <name type="scientific">Streptomyces vulcanius</name>
    <dbReference type="NCBI Taxonomy" id="1441876"/>
    <lineage>
        <taxon>Bacteria</taxon>
        <taxon>Bacillati</taxon>
        <taxon>Actinomycetota</taxon>
        <taxon>Actinomycetes</taxon>
        <taxon>Kitasatosporales</taxon>
        <taxon>Streptomycetaceae</taxon>
        <taxon>Streptomyces</taxon>
    </lineage>
</organism>
<evidence type="ECO:0000256" key="3">
    <source>
        <dbReference type="SAM" id="MobiDB-lite"/>
    </source>
</evidence>
<dbReference type="InterPro" id="IPR000873">
    <property type="entry name" value="AMP-dep_synth/lig_dom"/>
</dbReference>
<dbReference type="Proteomes" id="UP001595839">
    <property type="component" value="Unassembled WGS sequence"/>
</dbReference>
<dbReference type="RefSeq" id="WP_381182515.1">
    <property type="nucleotide sequence ID" value="NZ_JBHSFK010000030.1"/>
</dbReference>
<dbReference type="InterPro" id="IPR042099">
    <property type="entry name" value="ANL_N_sf"/>
</dbReference>
<evidence type="ECO:0000256" key="1">
    <source>
        <dbReference type="ARBA" id="ARBA00022741"/>
    </source>
</evidence>
<dbReference type="PROSITE" id="PS00455">
    <property type="entry name" value="AMP_BINDING"/>
    <property type="match status" value="1"/>
</dbReference>
<accession>A0ABV9AYD8</accession>
<dbReference type="PANTHER" id="PTHR43272">
    <property type="entry name" value="LONG-CHAIN-FATTY-ACID--COA LIGASE"/>
    <property type="match status" value="1"/>
</dbReference>
<feature type="compositionally biased region" description="Polar residues" evidence="3">
    <location>
        <begin position="189"/>
        <end position="203"/>
    </location>
</feature>